<dbReference type="PROSITE" id="PS50930">
    <property type="entry name" value="HTH_LYTTR"/>
    <property type="match status" value="1"/>
</dbReference>
<keyword evidence="1" id="KW-0812">Transmembrane</keyword>
<keyword evidence="3" id="KW-0238">DNA-binding</keyword>
<organism evidence="3 4">
    <name type="scientific">Flagellimonas flava</name>
    <dbReference type="NCBI Taxonomy" id="570519"/>
    <lineage>
        <taxon>Bacteria</taxon>
        <taxon>Pseudomonadati</taxon>
        <taxon>Bacteroidota</taxon>
        <taxon>Flavobacteriia</taxon>
        <taxon>Flavobacteriales</taxon>
        <taxon>Flavobacteriaceae</taxon>
        <taxon>Flagellimonas</taxon>
    </lineage>
</organism>
<dbReference type="Gene3D" id="2.40.50.1020">
    <property type="entry name" value="LytTr DNA-binding domain"/>
    <property type="match status" value="1"/>
</dbReference>
<accession>A0A1M5INN6</accession>
<dbReference type="InterPro" id="IPR007492">
    <property type="entry name" value="LytTR_DNA-bd_dom"/>
</dbReference>
<feature type="transmembrane region" description="Helical" evidence="1">
    <location>
        <begin position="12"/>
        <end position="30"/>
    </location>
</feature>
<feature type="transmembrane region" description="Helical" evidence="1">
    <location>
        <begin position="36"/>
        <end position="55"/>
    </location>
</feature>
<gene>
    <name evidence="3" type="ORF">SAMN04488116_0812</name>
</gene>
<evidence type="ECO:0000256" key="1">
    <source>
        <dbReference type="SAM" id="Phobius"/>
    </source>
</evidence>
<evidence type="ECO:0000313" key="3">
    <source>
        <dbReference type="EMBL" id="SHG29560.1"/>
    </source>
</evidence>
<name>A0A1M5INN6_9FLAO</name>
<keyword evidence="1" id="KW-1133">Transmembrane helix</keyword>
<keyword evidence="1" id="KW-0472">Membrane</keyword>
<dbReference type="AlphaFoldDB" id="A0A1M5INN6"/>
<protein>
    <submittedName>
        <fullName evidence="3">LytTr DNA-binding domain-containing protein</fullName>
    </submittedName>
</protein>
<dbReference type="EMBL" id="FQWL01000001">
    <property type="protein sequence ID" value="SHG29560.1"/>
    <property type="molecule type" value="Genomic_DNA"/>
</dbReference>
<sequence>MGMAKIDFWRFLEPLLLGCIANILINFIFKPNNPDFILQEFVTAIAFSILVTEINRFIDGKLENRIPWTRQLGKRFVYQLSFLTLTLLVILNGVGNLYIWLIGDDFYTAKELVIINLSVFLVALLLTLIKWAVHFYRNWRHAEHELDDSKETLNKIKVELDKSDAYVELQRRNENLRIPIADVIHAETQHGVVWVYYQAARAVYPGTLDSLTSHLPKHQFFLASRNAIVKKDRIASISPSTYGKIDIGLMSPLEEHQITVSRLKAAQFRKWYHSSSDLI</sequence>
<reference evidence="4" key="1">
    <citation type="submission" date="2016-11" db="EMBL/GenBank/DDBJ databases">
        <authorList>
            <person name="Varghese N."/>
            <person name="Submissions S."/>
        </authorList>
    </citation>
    <scope>NUCLEOTIDE SEQUENCE [LARGE SCALE GENOMIC DNA]</scope>
    <source>
        <strain evidence="4">DSM 22638</strain>
    </source>
</reference>
<feature type="domain" description="HTH LytTR-type" evidence="2">
    <location>
        <begin position="178"/>
        <end position="274"/>
    </location>
</feature>
<evidence type="ECO:0000313" key="4">
    <source>
        <dbReference type="Proteomes" id="UP000184532"/>
    </source>
</evidence>
<proteinExistence type="predicted"/>
<dbReference type="GO" id="GO:0003677">
    <property type="term" value="F:DNA binding"/>
    <property type="evidence" value="ECO:0007669"/>
    <property type="project" value="UniProtKB-KW"/>
</dbReference>
<dbReference type="OrthoDB" id="977806at2"/>
<evidence type="ECO:0000259" key="2">
    <source>
        <dbReference type="PROSITE" id="PS50930"/>
    </source>
</evidence>
<dbReference type="Proteomes" id="UP000184532">
    <property type="component" value="Unassembled WGS sequence"/>
</dbReference>
<feature type="transmembrane region" description="Helical" evidence="1">
    <location>
        <begin position="113"/>
        <end position="133"/>
    </location>
</feature>
<dbReference type="SMART" id="SM00850">
    <property type="entry name" value="LytTR"/>
    <property type="match status" value="1"/>
</dbReference>
<feature type="transmembrane region" description="Helical" evidence="1">
    <location>
        <begin position="76"/>
        <end position="101"/>
    </location>
</feature>
<keyword evidence="4" id="KW-1185">Reference proteome</keyword>
<dbReference type="STRING" id="570519.SAMN04488116_0812"/>
<dbReference type="Pfam" id="PF04397">
    <property type="entry name" value="LytTR"/>
    <property type="match status" value="1"/>
</dbReference>